<gene>
    <name evidence="1" type="ORF">FA95DRAFT_1345263</name>
</gene>
<reference evidence="1" key="2">
    <citation type="journal article" date="2022" name="New Phytol.">
        <title>Evolutionary transition to the ectomycorrhizal habit in the genomes of a hyperdiverse lineage of mushroom-forming fungi.</title>
        <authorList>
            <person name="Looney B."/>
            <person name="Miyauchi S."/>
            <person name="Morin E."/>
            <person name="Drula E."/>
            <person name="Courty P.E."/>
            <person name="Kohler A."/>
            <person name="Kuo A."/>
            <person name="LaButti K."/>
            <person name="Pangilinan J."/>
            <person name="Lipzen A."/>
            <person name="Riley R."/>
            <person name="Andreopoulos W."/>
            <person name="He G."/>
            <person name="Johnson J."/>
            <person name="Nolan M."/>
            <person name="Tritt A."/>
            <person name="Barry K.W."/>
            <person name="Grigoriev I.V."/>
            <person name="Nagy L.G."/>
            <person name="Hibbett D."/>
            <person name="Henrissat B."/>
            <person name="Matheny P.B."/>
            <person name="Labbe J."/>
            <person name="Martin F.M."/>
        </authorList>
    </citation>
    <scope>NUCLEOTIDE SEQUENCE</scope>
    <source>
        <strain evidence="1">FP105234-sp</strain>
    </source>
</reference>
<proteinExistence type="predicted"/>
<sequence length="188" mass="20171">MRVSALRRVTQSSLSGTPQHQRRRTRPRSLRHVGQHSPITSVMSPSSLPGDTSLAPSSSTSAALHDEQPADDAQTVTAGPSPPPVALPTPPPALHSAVSSSASRSSAHAATRMSRVHPYARVCPHCSFVQENGRLWDLKRHVKTHDPVRRKFVCGRGGCGEAFSRKDAVMRHQSNPNARCAIALGDNA</sequence>
<reference evidence="1" key="1">
    <citation type="submission" date="2021-02" db="EMBL/GenBank/DDBJ databases">
        <authorList>
            <consortium name="DOE Joint Genome Institute"/>
            <person name="Ahrendt S."/>
            <person name="Looney B.P."/>
            <person name="Miyauchi S."/>
            <person name="Morin E."/>
            <person name="Drula E."/>
            <person name="Courty P.E."/>
            <person name="Chicoki N."/>
            <person name="Fauchery L."/>
            <person name="Kohler A."/>
            <person name="Kuo A."/>
            <person name="Labutti K."/>
            <person name="Pangilinan J."/>
            <person name="Lipzen A."/>
            <person name="Riley R."/>
            <person name="Andreopoulos W."/>
            <person name="He G."/>
            <person name="Johnson J."/>
            <person name="Barry K.W."/>
            <person name="Grigoriev I.V."/>
            <person name="Nagy L."/>
            <person name="Hibbett D."/>
            <person name="Henrissat B."/>
            <person name="Matheny P.B."/>
            <person name="Labbe J."/>
            <person name="Martin F."/>
        </authorList>
    </citation>
    <scope>NUCLEOTIDE SEQUENCE</scope>
    <source>
        <strain evidence="1">FP105234-sp</strain>
    </source>
</reference>
<evidence type="ECO:0000313" key="1">
    <source>
        <dbReference type="EMBL" id="KAI0046637.1"/>
    </source>
</evidence>
<comment type="caution">
    <text evidence="1">The sequence shown here is derived from an EMBL/GenBank/DDBJ whole genome shotgun (WGS) entry which is preliminary data.</text>
</comment>
<protein>
    <submittedName>
        <fullName evidence="1">Uncharacterized protein</fullName>
    </submittedName>
</protein>
<dbReference type="Proteomes" id="UP000814033">
    <property type="component" value="Unassembled WGS sequence"/>
</dbReference>
<evidence type="ECO:0000313" key="2">
    <source>
        <dbReference type="Proteomes" id="UP000814033"/>
    </source>
</evidence>
<accession>A0ACB8RRX7</accession>
<name>A0ACB8RRX7_9AGAM</name>
<organism evidence="1 2">
    <name type="scientific">Auriscalpium vulgare</name>
    <dbReference type="NCBI Taxonomy" id="40419"/>
    <lineage>
        <taxon>Eukaryota</taxon>
        <taxon>Fungi</taxon>
        <taxon>Dikarya</taxon>
        <taxon>Basidiomycota</taxon>
        <taxon>Agaricomycotina</taxon>
        <taxon>Agaricomycetes</taxon>
        <taxon>Russulales</taxon>
        <taxon>Auriscalpiaceae</taxon>
        <taxon>Auriscalpium</taxon>
    </lineage>
</organism>
<keyword evidence="2" id="KW-1185">Reference proteome</keyword>
<dbReference type="EMBL" id="MU275920">
    <property type="protein sequence ID" value="KAI0046637.1"/>
    <property type="molecule type" value="Genomic_DNA"/>
</dbReference>